<dbReference type="Proteomes" id="UP000011550">
    <property type="component" value="Unassembled WGS sequence"/>
</dbReference>
<dbReference type="InterPro" id="IPR058929">
    <property type="entry name" value="Ig_halo"/>
</dbReference>
<feature type="domain" description="Ig-like" evidence="2">
    <location>
        <begin position="292"/>
        <end position="366"/>
    </location>
</feature>
<dbReference type="Pfam" id="PF25942">
    <property type="entry name" value="Ig_halo"/>
    <property type="match status" value="2"/>
</dbReference>
<name>M0IM86_9EURY</name>
<reference evidence="3 4" key="1">
    <citation type="journal article" date="2014" name="PLoS Genet.">
        <title>Phylogenetically driven sequencing of extremely halophilic archaea reveals strategies for static and dynamic osmo-response.</title>
        <authorList>
            <person name="Becker E.A."/>
            <person name="Seitzer P.M."/>
            <person name="Tritt A."/>
            <person name="Larsen D."/>
            <person name="Krusor M."/>
            <person name="Yao A.I."/>
            <person name="Wu D."/>
            <person name="Madern D."/>
            <person name="Eisen J.A."/>
            <person name="Darling A.E."/>
            <person name="Facciotti M.T."/>
        </authorList>
    </citation>
    <scope>NUCLEOTIDE SEQUENCE [LARGE SCALE GENOMIC DNA]</scope>
    <source>
        <strain evidence="3 4">ATCC BAA-1512</strain>
    </source>
</reference>
<evidence type="ECO:0000259" key="2">
    <source>
        <dbReference type="Pfam" id="PF25942"/>
    </source>
</evidence>
<dbReference type="PATRIC" id="fig|662479.7.peg.881"/>
<evidence type="ECO:0000313" key="4">
    <source>
        <dbReference type="Proteomes" id="UP000011550"/>
    </source>
</evidence>
<accession>M0IM86</accession>
<sequence length="370" mass="39611">MDRRTLLSLVAAGVTGVAGCGSPAVDTSTPNPTTESNRTNRTETQLAEPRVERTLTLWNPTSKPVFTTAVGIRDDRDVFFENRDLLPGERARTTVAVPLGDISVLVETDTGVRAQTTWVVESDLDGLEVVIGRDETEFWRAASCDSRDGCPLALGGGVETESPVELPLVGDGLSRWYAPAGVVVENPGPETTVRLSIDLRNTTLVDRKYRLPGETRLSVPVTYRTGRYRVGVETDERVVETAWFVPDEPTKYVDVTSGTTGCGPANSTLTVANRDDGAHRLSLRVVSATEQTVRSDGETGPFERVFDLEPGESRELVPVGESGPYRVSASLETGARVSGTWWSCPPRGPASVVIDATGSPSLTAAGPQPG</sequence>
<organism evidence="3 4">
    <name type="scientific">Haloferax mucosum ATCC BAA-1512</name>
    <dbReference type="NCBI Taxonomy" id="662479"/>
    <lineage>
        <taxon>Archaea</taxon>
        <taxon>Methanobacteriati</taxon>
        <taxon>Methanobacteriota</taxon>
        <taxon>Stenosarchaea group</taxon>
        <taxon>Halobacteria</taxon>
        <taxon>Halobacteriales</taxon>
        <taxon>Haloferacaceae</taxon>
        <taxon>Haloferax</taxon>
    </lineage>
</organism>
<feature type="domain" description="Ig-like" evidence="2">
    <location>
        <begin position="73"/>
        <end position="132"/>
    </location>
</feature>
<dbReference type="PROSITE" id="PS51257">
    <property type="entry name" value="PROKAR_LIPOPROTEIN"/>
    <property type="match status" value="1"/>
</dbReference>
<evidence type="ECO:0000256" key="1">
    <source>
        <dbReference type="SAM" id="MobiDB-lite"/>
    </source>
</evidence>
<gene>
    <name evidence="3" type="ORF">C440_04278</name>
</gene>
<comment type="caution">
    <text evidence="3">The sequence shown here is derived from an EMBL/GenBank/DDBJ whole genome shotgun (WGS) entry which is preliminary data.</text>
</comment>
<dbReference type="OrthoDB" id="307531at2157"/>
<feature type="region of interest" description="Disordered" evidence="1">
    <location>
        <begin position="19"/>
        <end position="43"/>
    </location>
</feature>
<dbReference type="EMBL" id="AOLN01000006">
    <property type="protein sequence ID" value="ELZ96963.1"/>
    <property type="molecule type" value="Genomic_DNA"/>
</dbReference>
<keyword evidence="4" id="KW-1185">Reference proteome</keyword>
<dbReference type="RefSeq" id="WP_008318566.1">
    <property type="nucleotide sequence ID" value="NZ_AOLN01000006.1"/>
</dbReference>
<dbReference type="AlphaFoldDB" id="M0IM86"/>
<feature type="compositionally biased region" description="Low complexity" evidence="1">
    <location>
        <begin position="27"/>
        <end position="43"/>
    </location>
</feature>
<evidence type="ECO:0000313" key="3">
    <source>
        <dbReference type="EMBL" id="ELZ96963.1"/>
    </source>
</evidence>
<protein>
    <recommendedName>
        <fullName evidence="2">Ig-like domain-containing protein</fullName>
    </recommendedName>
</protein>
<proteinExistence type="predicted"/>